<evidence type="ECO:0000256" key="1">
    <source>
        <dbReference type="SAM" id="Phobius"/>
    </source>
</evidence>
<keyword evidence="1" id="KW-1133">Transmembrane helix</keyword>
<keyword evidence="1" id="KW-0472">Membrane</keyword>
<comment type="caution">
    <text evidence="3">The sequence shown here is derived from an EMBL/GenBank/DDBJ whole genome shotgun (WGS) entry which is preliminary data.</text>
</comment>
<feature type="transmembrane region" description="Helical" evidence="1">
    <location>
        <begin position="143"/>
        <end position="165"/>
    </location>
</feature>
<feature type="transmembrane region" description="Helical" evidence="1">
    <location>
        <begin position="62"/>
        <end position="82"/>
    </location>
</feature>
<evidence type="ECO:0000313" key="4">
    <source>
        <dbReference type="Proteomes" id="UP000584642"/>
    </source>
</evidence>
<name>A0ABX2TFC9_9PROT</name>
<proteinExistence type="predicted"/>
<feature type="transmembrane region" description="Helical" evidence="1">
    <location>
        <begin position="31"/>
        <end position="55"/>
    </location>
</feature>
<organism evidence="3 4">
    <name type="scientific">Azospirillum oleiclasticum</name>
    <dbReference type="NCBI Taxonomy" id="2735135"/>
    <lineage>
        <taxon>Bacteria</taxon>
        <taxon>Pseudomonadati</taxon>
        <taxon>Pseudomonadota</taxon>
        <taxon>Alphaproteobacteria</taxon>
        <taxon>Rhodospirillales</taxon>
        <taxon>Azospirillaceae</taxon>
        <taxon>Azospirillum</taxon>
    </lineage>
</organism>
<dbReference type="PIRSF" id="PIRSF016919">
    <property type="entry name" value="HupE_UreJ"/>
    <property type="match status" value="1"/>
</dbReference>
<feature type="transmembrane region" description="Helical" evidence="1">
    <location>
        <begin position="94"/>
        <end position="123"/>
    </location>
</feature>
<reference evidence="3 4" key="1">
    <citation type="submission" date="2020-05" db="EMBL/GenBank/DDBJ databases">
        <title>Azospirillum oleiclasticum sp. nov, a nitrogen-fixing and heavy crude oil-emulsifying bacterium isolated from the crude oil of Yumen Oilfield.</title>
        <authorList>
            <person name="Wu D."/>
            <person name="Cai M."/>
            <person name="Zhang X."/>
        </authorList>
    </citation>
    <scope>NUCLEOTIDE SEQUENCE [LARGE SCALE GENOMIC DNA]</scope>
    <source>
        <strain evidence="3 4">ROY-1-1-2</strain>
    </source>
</reference>
<keyword evidence="2" id="KW-0732">Signal</keyword>
<dbReference type="RefSeq" id="WP_180284508.1">
    <property type="nucleotide sequence ID" value="NZ_JABFDB010000021.1"/>
</dbReference>
<dbReference type="Proteomes" id="UP000584642">
    <property type="component" value="Unassembled WGS sequence"/>
</dbReference>
<accession>A0ABX2TFC9</accession>
<dbReference type="Pfam" id="PF04955">
    <property type="entry name" value="HupE_UreJ"/>
    <property type="match status" value="1"/>
</dbReference>
<feature type="chain" id="PRO_5046050689" evidence="2">
    <location>
        <begin position="22"/>
        <end position="197"/>
    </location>
</feature>
<gene>
    <name evidence="3" type="ORF">HND93_23750</name>
</gene>
<sequence length="197" mass="19586">MKFLVLALATAISALPQAALAHTFGAHDAGFAHGFLHPIGGWDHLLAMVAVGLWAAQRGGRALWALPLAFVGAMVAGGSLGMVGLELPAVETGILLSVLVFGALITFAVAMPLPAAAAVVALFGVFHGHAHGMEMPEAAQPMLYAAGFVLATALLHTGGIVAASSLLRSIRGELGSFAVRGAGAAVGLGGVALAVLG</sequence>
<keyword evidence="1" id="KW-0812">Transmembrane</keyword>
<feature type="signal peptide" evidence="2">
    <location>
        <begin position="1"/>
        <end position="21"/>
    </location>
</feature>
<evidence type="ECO:0000256" key="2">
    <source>
        <dbReference type="SAM" id="SignalP"/>
    </source>
</evidence>
<dbReference type="InterPro" id="IPR007038">
    <property type="entry name" value="HupE_UreJ"/>
</dbReference>
<protein>
    <submittedName>
        <fullName evidence="3">HupE/UreJ family protein</fullName>
    </submittedName>
</protein>
<keyword evidence="4" id="KW-1185">Reference proteome</keyword>
<evidence type="ECO:0000313" key="3">
    <source>
        <dbReference type="EMBL" id="NYZ22737.1"/>
    </source>
</evidence>
<feature type="transmembrane region" description="Helical" evidence="1">
    <location>
        <begin position="177"/>
        <end position="196"/>
    </location>
</feature>
<dbReference type="EMBL" id="JABFDB010000021">
    <property type="protein sequence ID" value="NYZ22737.1"/>
    <property type="molecule type" value="Genomic_DNA"/>
</dbReference>